<dbReference type="PANTHER" id="PTHR22946">
    <property type="entry name" value="DIENELACTONE HYDROLASE DOMAIN-CONTAINING PROTEIN-RELATED"/>
    <property type="match status" value="1"/>
</dbReference>
<dbReference type="GO" id="GO:0016787">
    <property type="term" value="F:hydrolase activity"/>
    <property type="evidence" value="ECO:0007669"/>
    <property type="project" value="UniProtKB-KW"/>
</dbReference>
<dbReference type="InterPro" id="IPR000383">
    <property type="entry name" value="Xaa-Pro-like_dom"/>
</dbReference>
<protein>
    <submittedName>
        <fullName evidence="4">Alpha/beta hydrolase</fullName>
    </submittedName>
</protein>
<dbReference type="EMBL" id="CP109207">
    <property type="protein sequence ID" value="WUU58072.1"/>
    <property type="molecule type" value="Genomic_DNA"/>
</dbReference>
<dbReference type="InterPro" id="IPR050261">
    <property type="entry name" value="FrsA_esterase"/>
</dbReference>
<dbReference type="SUPFAM" id="SSF53474">
    <property type="entry name" value="alpha/beta-Hydrolases"/>
    <property type="match status" value="1"/>
</dbReference>
<dbReference type="PANTHER" id="PTHR22946:SF9">
    <property type="entry name" value="POLYKETIDE TRANSFERASE AF380"/>
    <property type="match status" value="1"/>
</dbReference>
<keyword evidence="2 4" id="KW-0378">Hydrolase</keyword>
<sequence length="338" mass="37057">MNQCPPPERLPSSWTVVRTTQRDEECSMAETHDGTFTTSEEWFDSGGTKCAARVYRPTATNQPSPVVVMAHGFGAVRALRLYAYAERFAAAGYAVVVFDYRSFGESEGEPRQVLDIAMQHEDWRAALRFARSLEGIDHTRVVAWGTSFSGGHVITVAGRGEPLAAVIAQVPHVSGPAAVRSTGLRAALRVGVPGIRDAIASWLGREPVYVDSVNLPGRTGMMTSPDAYPGMHALFRESGLKEDTYPRTVAARIALKIGFYSPRRWAGNITCPALVQIVAQDAITPKRVAERAAGKMRHSTVRVYEGGHFDPYVEPLFDTVIADQVEFLHRHVPPLKRA</sequence>
<comment type="similarity">
    <text evidence="1">Belongs to the AB hydrolase superfamily.</text>
</comment>
<dbReference type="Pfam" id="PF02129">
    <property type="entry name" value="Peptidase_S15"/>
    <property type="match status" value="1"/>
</dbReference>
<evidence type="ECO:0000256" key="2">
    <source>
        <dbReference type="ARBA" id="ARBA00022801"/>
    </source>
</evidence>
<name>A0ABZ1YHE6_9ACTN</name>
<accession>A0ABZ1YHE6</accession>
<dbReference type="Gene3D" id="3.40.50.1820">
    <property type="entry name" value="alpha/beta hydrolase"/>
    <property type="match status" value="1"/>
</dbReference>
<evidence type="ECO:0000313" key="4">
    <source>
        <dbReference type="EMBL" id="WUU58072.1"/>
    </source>
</evidence>
<evidence type="ECO:0000259" key="3">
    <source>
        <dbReference type="Pfam" id="PF02129"/>
    </source>
</evidence>
<dbReference type="InterPro" id="IPR029058">
    <property type="entry name" value="AB_hydrolase_fold"/>
</dbReference>
<feature type="domain" description="Xaa-Pro dipeptidyl-peptidase-like" evidence="3">
    <location>
        <begin position="47"/>
        <end position="184"/>
    </location>
</feature>
<gene>
    <name evidence="4" type="ORF">OIE82_06555</name>
</gene>
<reference evidence="4" key="1">
    <citation type="submission" date="2022-10" db="EMBL/GenBank/DDBJ databases">
        <title>The complete genomes of actinobacterial strains from the NBC collection.</title>
        <authorList>
            <person name="Joergensen T.S."/>
            <person name="Alvarez Arevalo M."/>
            <person name="Sterndorff E.B."/>
            <person name="Faurdal D."/>
            <person name="Vuksanovic O."/>
            <person name="Mourched A.-S."/>
            <person name="Charusanti P."/>
            <person name="Shaw S."/>
            <person name="Blin K."/>
            <person name="Weber T."/>
        </authorList>
    </citation>
    <scope>NUCLEOTIDE SEQUENCE [LARGE SCALE GENOMIC DNA]</scope>
    <source>
        <strain evidence="4">NBC 01686</strain>
    </source>
</reference>
<organism evidence="4">
    <name type="scientific">Streptomyces althioticus</name>
    <dbReference type="NCBI Taxonomy" id="83380"/>
    <lineage>
        <taxon>Bacteria</taxon>
        <taxon>Bacillati</taxon>
        <taxon>Actinomycetota</taxon>
        <taxon>Actinomycetes</taxon>
        <taxon>Kitasatosporales</taxon>
        <taxon>Streptomycetaceae</taxon>
        <taxon>Streptomyces</taxon>
        <taxon>Streptomyces althioticus group</taxon>
    </lineage>
</organism>
<proteinExistence type="inferred from homology"/>
<evidence type="ECO:0000256" key="1">
    <source>
        <dbReference type="ARBA" id="ARBA00008645"/>
    </source>
</evidence>